<evidence type="ECO:0000256" key="1">
    <source>
        <dbReference type="SAM" id="MobiDB-lite"/>
    </source>
</evidence>
<reference evidence="2 3" key="1">
    <citation type="submission" date="2020-04" db="EMBL/GenBank/DDBJ databases">
        <title>Nesterenkonia sp. nov., isolated from marine sediment.</title>
        <authorList>
            <person name="Zhang G."/>
        </authorList>
    </citation>
    <scope>NUCLEOTIDE SEQUENCE [LARGE SCALE GENOMIC DNA]</scope>
    <source>
        <strain evidence="2 3">MY13</strain>
    </source>
</reference>
<comment type="caution">
    <text evidence="2">The sequence shown here is derived from an EMBL/GenBank/DDBJ whole genome shotgun (WGS) entry which is preliminary data.</text>
</comment>
<proteinExistence type="predicted"/>
<evidence type="ECO:0000313" key="2">
    <source>
        <dbReference type="EMBL" id="NLS10348.1"/>
    </source>
</evidence>
<dbReference type="Proteomes" id="UP000523139">
    <property type="component" value="Unassembled WGS sequence"/>
</dbReference>
<organism evidence="2 3">
    <name type="scientific">Nesterenkonia sedimenti</name>
    <dbReference type="NCBI Taxonomy" id="1463632"/>
    <lineage>
        <taxon>Bacteria</taxon>
        <taxon>Bacillati</taxon>
        <taxon>Actinomycetota</taxon>
        <taxon>Actinomycetes</taxon>
        <taxon>Micrococcales</taxon>
        <taxon>Micrococcaceae</taxon>
        <taxon>Nesterenkonia</taxon>
    </lineage>
</organism>
<dbReference type="EMBL" id="JABAHY010000009">
    <property type="protein sequence ID" value="NLS10348.1"/>
    <property type="molecule type" value="Genomic_DNA"/>
</dbReference>
<accession>A0A7X8TLS2</accession>
<keyword evidence="3" id="KW-1185">Reference proteome</keyword>
<dbReference type="RefSeq" id="WP_211090590.1">
    <property type="nucleotide sequence ID" value="NZ_JABAHY010000009.1"/>
</dbReference>
<evidence type="ECO:0000313" key="3">
    <source>
        <dbReference type="Proteomes" id="UP000523139"/>
    </source>
</evidence>
<gene>
    <name evidence="2" type="ORF">HGQ17_10160</name>
</gene>
<sequence length="284" mass="30908">MVQAMGDDDDDNGGTASEETENEQEAPTDEEENGDDVNGETDPEDNGGGEEPAMEDEVPDFEDIATDTFSLMQSAESLRLDLEGDFWGDEAEDFGAVPGETQQAVITGEPGGNLWMSFEMLGTDVEILDVGTTAYMPAETFLGIAELTAPPEFQDLDFSTMAADLDGYWMDAGEPLGIDIAELTQDFDLDEIPDAMGGTTSGELSSHDGQDVWVYSYEDEGEMMELAVVADSSEPYLVYVEGIMDGEEAYMGFSDWNSAEIPDEPSPDQTMSEAEFESYLMENM</sequence>
<name>A0A7X8TLS2_9MICC</name>
<protein>
    <submittedName>
        <fullName evidence="2">Uncharacterized protein</fullName>
    </submittedName>
</protein>
<dbReference type="AlphaFoldDB" id="A0A7X8TLS2"/>
<feature type="region of interest" description="Disordered" evidence="1">
    <location>
        <begin position="1"/>
        <end position="59"/>
    </location>
</feature>